<dbReference type="EMBL" id="CAMXCT020000018">
    <property type="protein sequence ID" value="CAL1125924.1"/>
    <property type="molecule type" value="Genomic_DNA"/>
</dbReference>
<keyword evidence="3" id="KW-1185">Reference proteome</keyword>
<dbReference type="OrthoDB" id="431422at2759"/>
<gene>
    <name evidence="1" type="ORF">C1SCF055_LOCUS1122</name>
</gene>
<organism evidence="1">
    <name type="scientific">Cladocopium goreaui</name>
    <dbReference type="NCBI Taxonomy" id="2562237"/>
    <lineage>
        <taxon>Eukaryota</taxon>
        <taxon>Sar</taxon>
        <taxon>Alveolata</taxon>
        <taxon>Dinophyceae</taxon>
        <taxon>Suessiales</taxon>
        <taxon>Symbiodiniaceae</taxon>
        <taxon>Cladocopium</taxon>
    </lineage>
</organism>
<evidence type="ECO:0000313" key="1">
    <source>
        <dbReference type="EMBL" id="CAI3972549.1"/>
    </source>
</evidence>
<reference evidence="1" key="1">
    <citation type="submission" date="2022-10" db="EMBL/GenBank/DDBJ databases">
        <authorList>
            <person name="Chen Y."/>
            <person name="Dougan E. K."/>
            <person name="Chan C."/>
            <person name="Rhodes N."/>
            <person name="Thang M."/>
        </authorList>
    </citation>
    <scope>NUCLEOTIDE SEQUENCE</scope>
</reference>
<evidence type="ECO:0000313" key="2">
    <source>
        <dbReference type="EMBL" id="CAL1125924.1"/>
    </source>
</evidence>
<dbReference type="Gene3D" id="3.40.109.10">
    <property type="entry name" value="NADH Oxidase"/>
    <property type="match status" value="2"/>
</dbReference>
<dbReference type="AlphaFoldDB" id="A0A9P1BFI6"/>
<evidence type="ECO:0000313" key="3">
    <source>
        <dbReference type="Proteomes" id="UP001152797"/>
    </source>
</evidence>
<dbReference type="EMBL" id="CAMXCT010000018">
    <property type="protein sequence ID" value="CAI3972549.1"/>
    <property type="molecule type" value="Genomic_DNA"/>
</dbReference>
<name>A0A9P1BFI6_9DINO</name>
<reference evidence="2" key="2">
    <citation type="submission" date="2024-04" db="EMBL/GenBank/DDBJ databases">
        <authorList>
            <person name="Chen Y."/>
            <person name="Shah S."/>
            <person name="Dougan E. K."/>
            <person name="Thang M."/>
            <person name="Chan C."/>
        </authorList>
    </citation>
    <scope>NUCLEOTIDE SEQUENCE [LARGE SCALE GENOMIC DNA]</scope>
</reference>
<sequence length="461" mass="50264">MHHLELRLEAPQELVGGHQSSASGFLVILSSLCVREAWKYGERALRSCHLNLGHMLQALSVSCELHGWIMEEASGALILDPVLRRILDVQDETPELALWVTTGSEGSVPAMAWAEELMAVYQQAHLKSLGDPSPLSATPGTIYPAWPVMDAAQEALKLQREDLALLDGAGAEASQPRGRCLHHLGAQLLPSVLRRRSALGFVTEQYPQEEFVRMLSASCECAMEPQLLRAGSRMKIHLLLMLHDVEGFQPGLYLLQRARDEMLPGFVEPPLMEVLALQGCTLWRLAAADVHHAAQLSACGQDIATKGSFAAAFVGNFHGWTHPRNYAELLWQSGALGQVLYLAAEAAGFGATGMGCFMDDITLALLRSPWAMESKAKNDSQSFAPMESQYQVLYHFAVGKPSVDPRLLSFEAYQHLQDGFYYEALQGGMGRIVQASPVGEKMPVAGLQWGLVGVLLAGDAV</sequence>
<dbReference type="SUPFAM" id="SSF55469">
    <property type="entry name" value="FMN-dependent nitroreductase-like"/>
    <property type="match status" value="1"/>
</dbReference>
<dbReference type="GO" id="GO:0016491">
    <property type="term" value="F:oxidoreductase activity"/>
    <property type="evidence" value="ECO:0007669"/>
    <property type="project" value="InterPro"/>
</dbReference>
<comment type="caution">
    <text evidence="1">The sequence shown here is derived from an EMBL/GenBank/DDBJ whole genome shotgun (WGS) entry which is preliminary data.</text>
</comment>
<dbReference type="PANTHER" id="PTHR42741:SF3">
    <property type="entry name" value="NITROREDUCTASE FAMILY PROTEIN"/>
    <property type="match status" value="1"/>
</dbReference>
<protein>
    <submittedName>
        <fullName evidence="1">Uncharacterized protein</fullName>
    </submittedName>
</protein>
<proteinExistence type="predicted"/>
<dbReference type="Proteomes" id="UP001152797">
    <property type="component" value="Unassembled WGS sequence"/>
</dbReference>
<accession>A0A9P1BFI6</accession>
<dbReference type="PANTHER" id="PTHR42741">
    <property type="entry name" value="NITROREDUCTASE FAMILY PROTEIN"/>
    <property type="match status" value="1"/>
</dbReference>
<dbReference type="EMBL" id="CAMXCT030000018">
    <property type="protein sequence ID" value="CAL4759861.1"/>
    <property type="molecule type" value="Genomic_DNA"/>
</dbReference>
<dbReference type="InterPro" id="IPR000415">
    <property type="entry name" value="Nitroreductase-like"/>
</dbReference>